<evidence type="ECO:0000256" key="1">
    <source>
        <dbReference type="SAM" id="MobiDB-lite"/>
    </source>
</evidence>
<dbReference type="EMBL" id="CAJNDS010000271">
    <property type="protein sequence ID" value="CAE7036824.1"/>
    <property type="molecule type" value="Genomic_DNA"/>
</dbReference>
<keyword evidence="5" id="KW-1185">Reference proteome</keyword>
<keyword evidence="2" id="KW-0472">Membrane</keyword>
<organism evidence="4 5">
    <name type="scientific">Symbiodinium natans</name>
    <dbReference type="NCBI Taxonomy" id="878477"/>
    <lineage>
        <taxon>Eukaryota</taxon>
        <taxon>Sar</taxon>
        <taxon>Alveolata</taxon>
        <taxon>Dinophyceae</taxon>
        <taxon>Suessiales</taxon>
        <taxon>Symbiodiniaceae</taxon>
        <taxon>Symbiodinium</taxon>
    </lineage>
</organism>
<feature type="region of interest" description="Disordered" evidence="1">
    <location>
        <begin position="35"/>
        <end position="70"/>
    </location>
</feature>
<gene>
    <name evidence="4" type="primary">Tspear</name>
    <name evidence="4" type="ORF">SNAT2548_LOCUS4430</name>
</gene>
<feature type="transmembrane region" description="Helical" evidence="2">
    <location>
        <begin position="281"/>
        <end position="304"/>
    </location>
</feature>
<feature type="transmembrane region" description="Helical" evidence="2">
    <location>
        <begin position="245"/>
        <end position="269"/>
    </location>
</feature>
<evidence type="ECO:0000256" key="2">
    <source>
        <dbReference type="SAM" id="Phobius"/>
    </source>
</evidence>
<feature type="transmembrane region" description="Helical" evidence="2">
    <location>
        <begin position="310"/>
        <end position="334"/>
    </location>
</feature>
<evidence type="ECO:0000313" key="4">
    <source>
        <dbReference type="EMBL" id="CAE7036824.1"/>
    </source>
</evidence>
<name>A0A812IL06_9DINO</name>
<feature type="chain" id="PRO_5032644367" evidence="3">
    <location>
        <begin position="27"/>
        <end position="456"/>
    </location>
</feature>
<keyword evidence="2" id="KW-0812">Transmembrane</keyword>
<protein>
    <submittedName>
        <fullName evidence="4">Tspear protein</fullName>
    </submittedName>
</protein>
<proteinExistence type="predicted"/>
<reference evidence="4" key="1">
    <citation type="submission" date="2021-02" db="EMBL/GenBank/DDBJ databases">
        <authorList>
            <person name="Dougan E. K."/>
            <person name="Rhodes N."/>
            <person name="Thang M."/>
            <person name="Chan C."/>
        </authorList>
    </citation>
    <scope>NUCLEOTIDE SEQUENCE</scope>
</reference>
<dbReference type="Proteomes" id="UP000604046">
    <property type="component" value="Unassembled WGS sequence"/>
</dbReference>
<evidence type="ECO:0000256" key="3">
    <source>
        <dbReference type="SAM" id="SignalP"/>
    </source>
</evidence>
<keyword evidence="3" id="KW-0732">Signal</keyword>
<feature type="compositionally biased region" description="Low complexity" evidence="1">
    <location>
        <begin position="52"/>
        <end position="70"/>
    </location>
</feature>
<evidence type="ECO:0000313" key="5">
    <source>
        <dbReference type="Proteomes" id="UP000604046"/>
    </source>
</evidence>
<comment type="caution">
    <text evidence="4">The sequence shown here is derived from an EMBL/GenBank/DDBJ whole genome shotgun (WGS) entry which is preliminary data.</text>
</comment>
<keyword evidence="2" id="KW-1133">Transmembrane helix</keyword>
<dbReference type="AlphaFoldDB" id="A0A812IL06"/>
<sequence length="456" mass="49675">MVALGGYLGLLIALASLVAVWRSVGGAARRSALLSRGRSADVQDRSGNTVIGNSGTTPTSTSRPTTSARNMSTVTGLSNANTAAQEDVVLNDNRNQDPQFVSQSLRGLPTRLRRSKTVLMLKMLLESTNLVSSMLYAVEACQRSTMLVWTGECPDSTLLAPVLADECPEDYASLNSLPLCGASVPVDALCEADRDAPSQCRIPGELDNCVVDTGGFTEVNRIAFDVFRKQSAPACVSLGCRELAAVLWSLGTVSLAMTIAWTVLFHVRLVRKDQGYLNRCFVITFASTFAVLMLLFGTILILGFQGTGPATVVMALMVPMMLLTTWLFHAAIVVSFHGRPQLQDAVKSASMELPLFNVLVACNLEGEEEVERLQKDRDPLEKGLRLFEDIPELTLGFVDIFFFKWSWFAFASLAMSFVMTAVMVIMGGFLAVWDLAKTVGAPRRRRHAQCRLPDTE</sequence>
<feature type="signal peptide" evidence="3">
    <location>
        <begin position="1"/>
        <end position="26"/>
    </location>
</feature>
<feature type="transmembrane region" description="Helical" evidence="2">
    <location>
        <begin position="414"/>
        <end position="436"/>
    </location>
</feature>
<accession>A0A812IL06</accession>
<dbReference type="OrthoDB" id="10627996at2759"/>